<dbReference type="OrthoDB" id="273514at2759"/>
<keyword evidence="4" id="KW-1185">Reference proteome</keyword>
<accession>A0A836HAQ2</accession>
<dbReference type="KEGG" id="lenr:94171538"/>
<organism evidence="3 4">
    <name type="scientific">Leishmania enriettii</name>
    <dbReference type="NCBI Taxonomy" id="5663"/>
    <lineage>
        <taxon>Eukaryota</taxon>
        <taxon>Discoba</taxon>
        <taxon>Euglenozoa</taxon>
        <taxon>Kinetoplastea</taxon>
        <taxon>Metakinetoplastina</taxon>
        <taxon>Trypanosomatida</taxon>
        <taxon>Trypanosomatidae</taxon>
        <taxon>Leishmaniinae</taxon>
        <taxon>Leishmania</taxon>
    </lineage>
</organism>
<evidence type="ECO:0000313" key="4">
    <source>
        <dbReference type="Proteomes" id="UP000674179"/>
    </source>
</evidence>
<evidence type="ECO:0000256" key="2">
    <source>
        <dbReference type="SAM" id="MobiDB-lite"/>
    </source>
</evidence>
<gene>
    <name evidence="3" type="ORF">CUR178_04319</name>
</gene>
<dbReference type="RefSeq" id="XP_067691399.1">
    <property type="nucleotide sequence ID" value="XM_067836028.1"/>
</dbReference>
<protein>
    <submittedName>
        <fullName evidence="3">Uncharacterized protein</fullName>
    </submittedName>
</protein>
<proteinExistence type="predicted"/>
<reference evidence="3 4" key="1">
    <citation type="submission" date="2021-02" db="EMBL/GenBank/DDBJ databases">
        <title>Leishmania (Mundinia) enrietti genome sequencing and assembly.</title>
        <authorList>
            <person name="Almutairi H."/>
            <person name="Gatherer D."/>
        </authorList>
    </citation>
    <scope>NUCLEOTIDE SEQUENCE [LARGE SCALE GENOMIC DNA]</scope>
    <source>
        <strain evidence="3">CUR178</strain>
    </source>
</reference>
<name>A0A836HAQ2_LEIEN</name>
<keyword evidence="1" id="KW-0175">Coiled coil</keyword>
<dbReference type="PANTHER" id="PTHR23159:SF60">
    <property type="entry name" value="SPINDLE ASSEMBLY ABNORMAL PROTEIN 4"/>
    <property type="match status" value="1"/>
</dbReference>
<dbReference type="AlphaFoldDB" id="A0A836HAQ2"/>
<dbReference type="GeneID" id="94171538"/>
<feature type="region of interest" description="Disordered" evidence="2">
    <location>
        <begin position="372"/>
        <end position="398"/>
    </location>
</feature>
<dbReference type="EMBL" id="JAFHKP010000029">
    <property type="protein sequence ID" value="KAG5474206.1"/>
    <property type="molecule type" value="Genomic_DNA"/>
</dbReference>
<comment type="caution">
    <text evidence="3">The sequence shown here is derived from an EMBL/GenBank/DDBJ whole genome shotgun (WGS) entry which is preliminary data.</text>
</comment>
<evidence type="ECO:0000313" key="3">
    <source>
        <dbReference type="EMBL" id="KAG5474206.1"/>
    </source>
</evidence>
<dbReference type="Proteomes" id="UP000674179">
    <property type="component" value="Chromosome 29"/>
</dbReference>
<sequence>MSFFANPLAEEEEVVVPPDYPLEQYDELKREDDFNELLVRSTTLEGRQSGGEDGAPADPELEACLRETRQLRTSLESSWLRMSELHTEAAREARVSGTAETSCLTTSAPSFLEALENAVTQVRHHVTQRERVSQHLRALVEREAAQFASLVSRPVAASASHVTGVPVVHALDSMNSALGPQAIPSLPSSDVMERAAGAVRALESLLPSMPMEEAALASAAVQQLFYGLQSWSTLARRYDALRVTVAVKSQEQTEAHRAAEAFARWVAQKRMACGEVAASSAPSAVTVTPFFDIATAELLNKELGEENRRLETLLAHLVAPQQLSTAPRDAFAGSAVVQYVALTAYAQDLEEEVDRLGRAVLYLRGVLAGPSASEPLSVPSAGLAAATSTPSTSDEGEERLLRRLSRIHALEKELRSRQAARDGTGTANDTVDITLSLGLGRLLEVHNVCLHAMALLSTYFEKQSGNAAFLSHAMRGGGAVESATVERALDVQLPEAEVVRQYCADMRDLSADLGAALKGMVHKSIMAATAHLTGWQTLRNLLTELLQSALVMTPDVHGEFSALLEAYADAKPPSATAAFSASAAVTQVHTHLDWAAAVLAEEAKSFANEKAAQRELIKLFWADQQTEASKKMAWLEKQPNAPLLKQLCDVERENDQLRHQLASMQEASEDASALQNTLTELERRTSEEERANASLRAELKELEAARGELKVQRDMLLSSMS</sequence>
<dbReference type="PANTHER" id="PTHR23159">
    <property type="entry name" value="CENTROSOMAL PROTEIN 2"/>
    <property type="match status" value="1"/>
</dbReference>
<evidence type="ECO:0000256" key="1">
    <source>
        <dbReference type="SAM" id="Coils"/>
    </source>
</evidence>
<feature type="coiled-coil region" evidence="1">
    <location>
        <begin position="650"/>
        <end position="712"/>
    </location>
</feature>